<keyword evidence="3" id="KW-1185">Reference proteome</keyword>
<accession>A0AAD1YYV3</accession>
<keyword evidence="1" id="KW-0472">Membrane</keyword>
<keyword evidence="1" id="KW-1133">Transmembrane helix</keyword>
<name>A0AAD1YYV3_9LAMI</name>
<keyword evidence="1" id="KW-0812">Transmembrane</keyword>
<dbReference type="AlphaFoldDB" id="A0AAD1YYV3"/>
<feature type="transmembrane region" description="Helical" evidence="1">
    <location>
        <begin position="65"/>
        <end position="82"/>
    </location>
</feature>
<evidence type="ECO:0000256" key="1">
    <source>
        <dbReference type="SAM" id="Phobius"/>
    </source>
</evidence>
<sequence>MNNYRRFSASCGYWKATGQDNQIVAPGTNRVIGMKKSLRMRSMLLASIVQQRVDLYMEPRKESCGFFIVIFLVAFNMKDLVFQMKTCLRFLHMHWKADYY</sequence>
<dbReference type="EMBL" id="OU503039">
    <property type="protein sequence ID" value="CAI9759093.1"/>
    <property type="molecule type" value="Genomic_DNA"/>
</dbReference>
<dbReference type="GO" id="GO:0003677">
    <property type="term" value="F:DNA binding"/>
    <property type="evidence" value="ECO:0007669"/>
    <property type="project" value="InterPro"/>
</dbReference>
<gene>
    <name evidence="2" type="ORF">FPE_LOCUS6523</name>
</gene>
<dbReference type="GO" id="GO:0006355">
    <property type="term" value="P:regulation of DNA-templated transcription"/>
    <property type="evidence" value="ECO:0007669"/>
    <property type="project" value="InterPro"/>
</dbReference>
<proteinExistence type="predicted"/>
<protein>
    <submittedName>
        <fullName evidence="2">Uncharacterized protein</fullName>
    </submittedName>
</protein>
<dbReference type="SUPFAM" id="SSF101941">
    <property type="entry name" value="NAC domain"/>
    <property type="match status" value="1"/>
</dbReference>
<dbReference type="Proteomes" id="UP000834106">
    <property type="component" value="Chromosome 4"/>
</dbReference>
<reference evidence="2" key="1">
    <citation type="submission" date="2023-05" db="EMBL/GenBank/DDBJ databases">
        <authorList>
            <person name="Huff M."/>
        </authorList>
    </citation>
    <scope>NUCLEOTIDE SEQUENCE</scope>
</reference>
<dbReference type="InterPro" id="IPR036093">
    <property type="entry name" value="NAC_dom_sf"/>
</dbReference>
<organism evidence="2 3">
    <name type="scientific">Fraxinus pennsylvanica</name>
    <dbReference type="NCBI Taxonomy" id="56036"/>
    <lineage>
        <taxon>Eukaryota</taxon>
        <taxon>Viridiplantae</taxon>
        <taxon>Streptophyta</taxon>
        <taxon>Embryophyta</taxon>
        <taxon>Tracheophyta</taxon>
        <taxon>Spermatophyta</taxon>
        <taxon>Magnoliopsida</taxon>
        <taxon>eudicotyledons</taxon>
        <taxon>Gunneridae</taxon>
        <taxon>Pentapetalae</taxon>
        <taxon>asterids</taxon>
        <taxon>lamiids</taxon>
        <taxon>Lamiales</taxon>
        <taxon>Oleaceae</taxon>
        <taxon>Oleeae</taxon>
        <taxon>Fraxinus</taxon>
    </lineage>
</organism>
<evidence type="ECO:0000313" key="3">
    <source>
        <dbReference type="Proteomes" id="UP000834106"/>
    </source>
</evidence>
<evidence type="ECO:0000313" key="2">
    <source>
        <dbReference type="EMBL" id="CAI9759093.1"/>
    </source>
</evidence>